<dbReference type="RefSeq" id="WP_070403883.1">
    <property type="nucleotide sequence ID" value="NZ_BJVW01000016.1"/>
</dbReference>
<name>A0A1D8UXQ7_9PROT</name>
<dbReference type="PRINTS" id="PR00909">
    <property type="entry name" value="SPERMDNBNDNG"/>
</dbReference>
<dbReference type="KEGG" id="kba:A0U89_13845"/>
<dbReference type="GO" id="GO:0030975">
    <property type="term" value="F:thiamine binding"/>
    <property type="evidence" value="ECO:0007669"/>
    <property type="project" value="TreeGrafter"/>
</dbReference>
<dbReference type="Pfam" id="PF13416">
    <property type="entry name" value="SBP_bac_8"/>
    <property type="match status" value="1"/>
</dbReference>
<dbReference type="PANTHER" id="PTHR30006">
    <property type="entry name" value="THIAMINE-BINDING PERIPLASMIC PROTEIN-RELATED"/>
    <property type="match status" value="1"/>
</dbReference>
<dbReference type="GO" id="GO:0030976">
    <property type="term" value="F:thiamine pyrophosphate binding"/>
    <property type="evidence" value="ECO:0007669"/>
    <property type="project" value="TreeGrafter"/>
</dbReference>
<dbReference type="GO" id="GO:0019808">
    <property type="term" value="F:polyamine binding"/>
    <property type="evidence" value="ECO:0007669"/>
    <property type="project" value="InterPro"/>
</dbReference>
<evidence type="ECO:0000256" key="1">
    <source>
        <dbReference type="ARBA" id="ARBA00022729"/>
    </source>
</evidence>
<dbReference type="PANTHER" id="PTHR30006:SF2">
    <property type="entry name" value="ABC TRANSPORTER SUBSTRATE-BINDING PROTEIN"/>
    <property type="match status" value="1"/>
</dbReference>
<keyword evidence="2" id="KW-0614">Plasmid</keyword>
<dbReference type="InterPro" id="IPR001188">
    <property type="entry name" value="Sperm_putr-bd"/>
</dbReference>
<organism evidence="2 3">
    <name type="scientific">Kozakia baliensis</name>
    <dbReference type="NCBI Taxonomy" id="153496"/>
    <lineage>
        <taxon>Bacteria</taxon>
        <taxon>Pseudomonadati</taxon>
        <taxon>Pseudomonadota</taxon>
        <taxon>Alphaproteobacteria</taxon>
        <taxon>Acetobacterales</taxon>
        <taxon>Acetobacteraceae</taxon>
        <taxon>Kozakia</taxon>
    </lineage>
</organism>
<keyword evidence="3" id="KW-1185">Reference proteome</keyword>
<dbReference type="InterPro" id="IPR006059">
    <property type="entry name" value="SBP"/>
</dbReference>
<dbReference type="GO" id="GO:0015846">
    <property type="term" value="P:polyamine transport"/>
    <property type="evidence" value="ECO:0007669"/>
    <property type="project" value="InterPro"/>
</dbReference>
<evidence type="ECO:0000313" key="3">
    <source>
        <dbReference type="Proteomes" id="UP000179145"/>
    </source>
</evidence>
<dbReference type="Gene3D" id="3.40.190.10">
    <property type="entry name" value="Periplasmic binding protein-like II"/>
    <property type="match status" value="2"/>
</dbReference>
<geneLocation type="plasmid" evidence="3">
    <name>pkb14400_1</name>
</geneLocation>
<sequence length="359" mass="38555">MTERCASLLSRRAALLGLGTSVGAGFGTRARAWTGGRGRRTLTVSGFHGPFQKAFEATIITPFEHANPGVTVVYRPVLNSAQLLAMLRLERDASEIDIAIADISIAILATAEGLTAPLTDADVPNRAALHDWARDPGMNGLAFSRDNLALIHDRRTLPPPTSWMDLGRPELVDQVSMPVQDTRGVALLPVLTRMAGGDYRQGIEPGLALMRRFAPNVASWNAQPDIYTLVLAQTVALGVGWNGRGQMIGRESPGTIGATIPKEGSVAQINTLNLTAGSTAGDLGRAFIDHALSAPAQQAFAAWAYYGPTNRNATLPDTLSHAIFGSTETAEREMHIDWAFISAHYSAWIRRIQREVISG</sequence>
<protein>
    <submittedName>
        <fullName evidence="2">Opine/polyamine ABC transporter substrate-binding protein</fullName>
    </submittedName>
</protein>
<dbReference type="AlphaFoldDB" id="A0A1D8UXQ7"/>
<dbReference type="GO" id="GO:0015888">
    <property type="term" value="P:thiamine transport"/>
    <property type="evidence" value="ECO:0007669"/>
    <property type="project" value="TreeGrafter"/>
</dbReference>
<dbReference type="GO" id="GO:0030288">
    <property type="term" value="C:outer membrane-bounded periplasmic space"/>
    <property type="evidence" value="ECO:0007669"/>
    <property type="project" value="TreeGrafter"/>
</dbReference>
<reference evidence="2 3" key="1">
    <citation type="journal article" date="2016" name="Microb. Cell Fact.">
        <title>Dissection of exopolysaccharide biosynthesis in Kozakia baliensis.</title>
        <authorList>
            <person name="Brandt J.U."/>
            <person name="Jakob F."/>
            <person name="Behr J."/>
            <person name="Geissler A.J."/>
            <person name="Vogel R.F."/>
        </authorList>
    </citation>
    <scope>NUCLEOTIDE SEQUENCE [LARGE SCALE GENOMIC DNA]</scope>
    <source>
        <strain evidence="2 3">DSM 14400</strain>
        <plasmid evidence="3">Plasmid pkb14400_1</plasmid>
    </source>
</reference>
<proteinExistence type="predicted"/>
<gene>
    <name evidence="2" type="ORF">A0U89_13845</name>
</gene>
<accession>A0A1D8UXQ7</accession>
<keyword evidence="1" id="KW-0732">Signal</keyword>
<evidence type="ECO:0000313" key="2">
    <source>
        <dbReference type="EMBL" id="AOX18399.1"/>
    </source>
</evidence>
<dbReference type="SUPFAM" id="SSF53850">
    <property type="entry name" value="Periplasmic binding protein-like II"/>
    <property type="match status" value="1"/>
</dbReference>
<dbReference type="Proteomes" id="UP000179145">
    <property type="component" value="Plasmid pKB14400_1"/>
</dbReference>
<dbReference type="EMBL" id="CP014675">
    <property type="protein sequence ID" value="AOX18399.1"/>
    <property type="molecule type" value="Genomic_DNA"/>
</dbReference>